<dbReference type="AlphaFoldDB" id="A0A1T5B977"/>
<dbReference type="EMBL" id="FUYQ01000006">
    <property type="protein sequence ID" value="SKB43617.1"/>
    <property type="molecule type" value="Genomic_DNA"/>
</dbReference>
<gene>
    <name evidence="2" type="ORF">SAMN05660349_01155</name>
</gene>
<evidence type="ECO:0000256" key="1">
    <source>
        <dbReference type="SAM" id="Phobius"/>
    </source>
</evidence>
<reference evidence="3" key="1">
    <citation type="submission" date="2017-02" db="EMBL/GenBank/DDBJ databases">
        <authorList>
            <person name="Varghese N."/>
            <person name="Submissions S."/>
        </authorList>
    </citation>
    <scope>NUCLEOTIDE SEQUENCE [LARGE SCALE GENOMIC DNA]</scope>
    <source>
        <strain evidence="3">DSM 24967</strain>
    </source>
</reference>
<name>A0A1T5B977_9BACT</name>
<protein>
    <submittedName>
        <fullName evidence="2">Uncharacterized protein</fullName>
    </submittedName>
</protein>
<keyword evidence="1" id="KW-0812">Transmembrane</keyword>
<evidence type="ECO:0000313" key="3">
    <source>
        <dbReference type="Proteomes" id="UP000190852"/>
    </source>
</evidence>
<sequence>MTSIATAIPMIAALTTAKNAEATANAKAAATGAASSVAAIPILGPIMAVAAIGSIIAAFASIPKFASGGIIGGSSFIGDNMIARVNSGEMILNGTQQRNLFNLLDGKGNVAGSSGEVVFKIAGKDLVGTLNNQMSKTNKYK</sequence>
<dbReference type="Proteomes" id="UP000190852">
    <property type="component" value="Unassembled WGS sequence"/>
</dbReference>
<feature type="transmembrane region" description="Helical" evidence="1">
    <location>
        <begin position="38"/>
        <end position="60"/>
    </location>
</feature>
<proteinExistence type="predicted"/>
<accession>A0A1T5B977</accession>
<organism evidence="2 3">
    <name type="scientific">Parabacteroides chartae</name>
    <dbReference type="NCBI Taxonomy" id="1037355"/>
    <lineage>
        <taxon>Bacteria</taxon>
        <taxon>Pseudomonadati</taxon>
        <taxon>Bacteroidota</taxon>
        <taxon>Bacteroidia</taxon>
        <taxon>Bacteroidales</taxon>
        <taxon>Tannerellaceae</taxon>
        <taxon>Parabacteroides</taxon>
    </lineage>
</organism>
<keyword evidence="3" id="KW-1185">Reference proteome</keyword>
<keyword evidence="1" id="KW-1133">Transmembrane helix</keyword>
<keyword evidence="1" id="KW-0472">Membrane</keyword>
<evidence type="ECO:0000313" key="2">
    <source>
        <dbReference type="EMBL" id="SKB43617.1"/>
    </source>
</evidence>